<reference evidence="3 4" key="1">
    <citation type="submission" date="2016-10" db="EMBL/GenBank/DDBJ databases">
        <authorList>
            <person name="Varghese N."/>
            <person name="Submissions S."/>
        </authorList>
    </citation>
    <scope>NUCLEOTIDE SEQUENCE [LARGE SCALE GENOMIC DNA]</scope>
    <source>
        <strain evidence="3 4">DSM 1361</strain>
    </source>
</reference>
<keyword evidence="1" id="KW-0812">Transmembrane</keyword>
<feature type="domain" description="Zinc-ribbon" evidence="2">
    <location>
        <begin position="2"/>
        <end position="24"/>
    </location>
</feature>
<keyword evidence="1" id="KW-0472">Membrane</keyword>
<keyword evidence="4" id="KW-1185">Reference proteome</keyword>
<evidence type="ECO:0000313" key="3">
    <source>
        <dbReference type="EMBL" id="SFP40567.1"/>
    </source>
</evidence>
<keyword evidence="1" id="KW-1133">Transmembrane helix</keyword>
<dbReference type="InterPro" id="IPR005046">
    <property type="entry name" value="DUF285"/>
</dbReference>
<dbReference type="AlphaFoldDB" id="A0A662ZHE6"/>
<evidence type="ECO:0000256" key="1">
    <source>
        <dbReference type="SAM" id="Phobius"/>
    </source>
</evidence>
<dbReference type="EMBL" id="FOXF01000021">
    <property type="protein sequence ID" value="SFP40567.1"/>
    <property type="molecule type" value="Genomic_DNA"/>
</dbReference>
<name>A0A662ZHE6_9GAMM</name>
<dbReference type="RefSeq" id="WP_093142110.1">
    <property type="nucleotide sequence ID" value="NZ_FOXF01000021.1"/>
</dbReference>
<feature type="transmembrane region" description="Helical" evidence="1">
    <location>
        <begin position="56"/>
        <end position="74"/>
    </location>
</feature>
<dbReference type="InterPro" id="IPR026870">
    <property type="entry name" value="Zinc_ribbon_dom"/>
</dbReference>
<evidence type="ECO:0000313" key="4">
    <source>
        <dbReference type="Proteomes" id="UP000243745"/>
    </source>
</evidence>
<gene>
    <name evidence="3" type="ORF">SAMN02910344_01298</name>
</gene>
<sequence length="305" mass="34544">MYCKFCGKQIDDNSVFCSFCGSRLIDTSSEVKSISQRENNIQNHEKEQSSDKASKAIVIGSSVIAVIIFSYMLFQRSEIIKAENNITLNSPADLTDEVIYRIATNDLDTLTINYEFTRCPKDKNELLFGSLWCTATKECSADMENWEKFRLERNPFWIAGKKYDFLERSKKSQVELDLDDTTSKLFGLDSIQNTTIKKFDFEIILSPKVHSLACAFADFRELQSINIKSTSNITDMSGMFARAQSFNQPIGNWDTSSVTSMTGMFADAKSFNQPIGDWDTSKVTDMSDMFKGATSYSYPKPKGEK</sequence>
<proteinExistence type="predicted"/>
<dbReference type="OrthoDB" id="5874700at2"/>
<dbReference type="Pfam" id="PF13240">
    <property type="entry name" value="Zn_Ribbon_1"/>
    <property type="match status" value="1"/>
</dbReference>
<dbReference type="Proteomes" id="UP000243745">
    <property type="component" value="Unassembled WGS sequence"/>
</dbReference>
<dbReference type="NCBIfam" id="TIGR02167">
    <property type="entry name" value="Liste_lipo_26"/>
    <property type="match status" value="2"/>
</dbReference>
<dbReference type="Pfam" id="PF03382">
    <property type="entry name" value="DUF285"/>
    <property type="match status" value="1"/>
</dbReference>
<protein>
    <submittedName>
        <fullName evidence="3">Surface protein</fullName>
    </submittedName>
</protein>
<evidence type="ECO:0000259" key="2">
    <source>
        <dbReference type="Pfam" id="PF13240"/>
    </source>
</evidence>
<dbReference type="InterPro" id="IPR011889">
    <property type="entry name" value="Liste_lipo_26"/>
</dbReference>
<accession>A0A662ZHE6</accession>
<organism evidence="3 4">
    <name type="scientific">Ruminobacter amylophilus</name>
    <dbReference type="NCBI Taxonomy" id="867"/>
    <lineage>
        <taxon>Bacteria</taxon>
        <taxon>Pseudomonadati</taxon>
        <taxon>Pseudomonadota</taxon>
        <taxon>Gammaproteobacteria</taxon>
        <taxon>Aeromonadales</taxon>
        <taxon>Succinivibrionaceae</taxon>
        <taxon>Ruminobacter</taxon>
    </lineage>
</organism>